<evidence type="ECO:0008006" key="3">
    <source>
        <dbReference type="Google" id="ProtNLM"/>
    </source>
</evidence>
<organism evidence="1 2">
    <name type="scientific">Heterostelium pallidum (strain ATCC 26659 / Pp 5 / PN500)</name>
    <name type="common">Cellular slime mold</name>
    <name type="synonym">Polysphondylium pallidum</name>
    <dbReference type="NCBI Taxonomy" id="670386"/>
    <lineage>
        <taxon>Eukaryota</taxon>
        <taxon>Amoebozoa</taxon>
        <taxon>Evosea</taxon>
        <taxon>Eumycetozoa</taxon>
        <taxon>Dictyostelia</taxon>
        <taxon>Acytosteliales</taxon>
        <taxon>Acytosteliaceae</taxon>
        <taxon>Heterostelium</taxon>
    </lineage>
</organism>
<dbReference type="SUPFAM" id="SSF56112">
    <property type="entry name" value="Protein kinase-like (PK-like)"/>
    <property type="match status" value="1"/>
</dbReference>
<evidence type="ECO:0000313" key="2">
    <source>
        <dbReference type="Proteomes" id="UP000001396"/>
    </source>
</evidence>
<dbReference type="AlphaFoldDB" id="D3AX91"/>
<evidence type="ECO:0000313" key="1">
    <source>
        <dbReference type="EMBL" id="EFA86160.1"/>
    </source>
</evidence>
<dbReference type="GeneID" id="31356253"/>
<dbReference type="OMA" id="INTSIAF"/>
<dbReference type="InterPro" id="IPR011009">
    <property type="entry name" value="Kinase-like_dom_sf"/>
</dbReference>
<dbReference type="RefSeq" id="XP_020438265.1">
    <property type="nucleotide sequence ID" value="XM_020571742.1"/>
</dbReference>
<dbReference type="GO" id="GO:0004672">
    <property type="term" value="F:protein kinase activity"/>
    <property type="evidence" value="ECO:0007669"/>
    <property type="project" value="InterPro"/>
</dbReference>
<dbReference type="EMBL" id="ADBJ01000003">
    <property type="protein sequence ID" value="EFA86160.1"/>
    <property type="molecule type" value="Genomic_DNA"/>
</dbReference>
<comment type="caution">
    <text evidence="1">The sequence shown here is derived from an EMBL/GenBank/DDBJ whole genome shotgun (WGS) entry which is preliminary data.</text>
</comment>
<dbReference type="InterPro" id="IPR008266">
    <property type="entry name" value="Tyr_kinase_AS"/>
</dbReference>
<protein>
    <recommendedName>
        <fullName evidence="3">Non-specific serine/threonine protein kinase</fullName>
    </recommendedName>
</protein>
<keyword evidence="2" id="KW-1185">Reference proteome</keyword>
<gene>
    <name evidence="1" type="ORF">PPL_00722</name>
</gene>
<dbReference type="Gene3D" id="1.10.510.10">
    <property type="entry name" value="Transferase(Phosphotransferase) domain 1"/>
    <property type="match status" value="1"/>
</dbReference>
<dbReference type="Proteomes" id="UP000001396">
    <property type="component" value="Unassembled WGS sequence"/>
</dbReference>
<dbReference type="InParanoid" id="D3AX91"/>
<reference evidence="1 2" key="1">
    <citation type="journal article" date="2011" name="Genome Res.">
        <title>Phylogeny-wide analysis of social amoeba genomes highlights ancient origins for complex intercellular communication.</title>
        <authorList>
            <person name="Heidel A.J."/>
            <person name="Lawal H.M."/>
            <person name="Felder M."/>
            <person name="Schilde C."/>
            <person name="Helps N.R."/>
            <person name="Tunggal B."/>
            <person name="Rivero F."/>
            <person name="John U."/>
            <person name="Schleicher M."/>
            <person name="Eichinger L."/>
            <person name="Platzer M."/>
            <person name="Noegel A.A."/>
            <person name="Schaap P."/>
            <person name="Gloeckner G."/>
        </authorList>
    </citation>
    <scope>NUCLEOTIDE SEQUENCE [LARGE SCALE GENOMIC DNA]</scope>
    <source>
        <strain evidence="2">ATCC 26659 / Pp 5 / PN500</strain>
    </source>
</reference>
<proteinExistence type="predicted"/>
<dbReference type="PROSITE" id="PS00109">
    <property type="entry name" value="PROTEIN_KINASE_TYR"/>
    <property type="match status" value="1"/>
</dbReference>
<sequence>MFVVGMLNGGKFDGGMLDGCILDGCILDGEQQPPSPDDQHYKKNKRKFQTLENKIEKIVEEILKAKEFNISSPPTRSTSFVDFYNMRKGNETDVHYLDPLPKDFKTLHPNLAKECKYVTNGLQSTIFSTSFNGTQSIIKLYKDNSDKIVESVCLERLNSVDGVPRIIFQGDSWIVLQPQGVLIDSNAPWSVFVEAHQLGLVHRDIRPSNIIISNADNTPILIDWAAAVQKDTQDHYVGTLYTASFSVLDSLDIREPHFSTIIDDLVAFVKTIIIIRFKFIDDLIHQIPRTNPSQLKSTWKRITKTLLDPYYRKLLSASHEGNYEKIYQLLCDGCDHQHHDQQHHKH</sequence>
<accession>D3AX91</accession>
<name>D3AX91_HETP5</name>